<proteinExistence type="predicted"/>
<feature type="compositionally biased region" description="Polar residues" evidence="1">
    <location>
        <begin position="414"/>
        <end position="436"/>
    </location>
</feature>
<feature type="compositionally biased region" description="Low complexity" evidence="1">
    <location>
        <begin position="400"/>
        <end position="413"/>
    </location>
</feature>
<evidence type="ECO:0000256" key="1">
    <source>
        <dbReference type="SAM" id="MobiDB-lite"/>
    </source>
</evidence>
<protein>
    <recommendedName>
        <fullName evidence="4">Reverse transcriptase zinc-binding domain-containing protein</fullName>
    </recommendedName>
</protein>
<gene>
    <name evidence="2" type="ORF">R1sor_022556</name>
</gene>
<keyword evidence="3" id="KW-1185">Reference proteome</keyword>
<dbReference type="AlphaFoldDB" id="A0ABD3GNI7"/>
<organism evidence="2 3">
    <name type="scientific">Riccia sorocarpa</name>
    <dbReference type="NCBI Taxonomy" id="122646"/>
    <lineage>
        <taxon>Eukaryota</taxon>
        <taxon>Viridiplantae</taxon>
        <taxon>Streptophyta</taxon>
        <taxon>Embryophyta</taxon>
        <taxon>Marchantiophyta</taxon>
        <taxon>Marchantiopsida</taxon>
        <taxon>Marchantiidae</taxon>
        <taxon>Marchantiales</taxon>
        <taxon>Ricciaceae</taxon>
        <taxon>Riccia</taxon>
    </lineage>
</organism>
<evidence type="ECO:0000313" key="3">
    <source>
        <dbReference type="Proteomes" id="UP001633002"/>
    </source>
</evidence>
<name>A0ABD3GNI7_9MARC</name>
<reference evidence="2 3" key="1">
    <citation type="submission" date="2024-09" db="EMBL/GenBank/DDBJ databases">
        <title>Chromosome-scale assembly of Riccia sorocarpa.</title>
        <authorList>
            <person name="Paukszto L."/>
        </authorList>
    </citation>
    <scope>NUCLEOTIDE SEQUENCE [LARGE SCALE GENOMIC DNA]</scope>
    <source>
        <strain evidence="2">LP-2024</strain>
        <tissue evidence="2">Aerial parts of the thallus</tissue>
    </source>
</reference>
<feature type="region of interest" description="Disordered" evidence="1">
    <location>
        <begin position="393"/>
        <end position="436"/>
    </location>
</feature>
<sequence length="436" mass="50175">MDGSLLKSEKVRQEAGMSWEEHPSWLNDDRKRWGLALARVRAVLLARKNNQNRAEIEAEEIYRRSGRARNVVPAIPLGVDGPGQSQSVAGGVGTDLPNKARRGLMMDPANREGTCVTGKHFPDELDLRKVGELETWVHMYSKRLIEKAIHEVEGWIWDEDRTKIKWDMTTKEWISKIRKRRDFTDYLNTKWGCQNSTRQWSVRWSKLWSAAVHHSKQAWIWRFLQRGYFTGSRGKGWNPELKTCDRCGSTEETLEHVFWQCQRLGRRIQEGTECGIIPTGANSLLDWLDYALAKSGTDSSYLWAFGVYLVITWEERNNLKFRGKRARRPLHSFLRQINLEVDAFPKPRVGNRTLDITCVARERVQGWMVTWAGRQSRGGTQTDADYLSVPLQEIDETQRTTGTSSSMNTGSSSENGPTQDEQYDPQVSQNDNVITR</sequence>
<accession>A0ABD3GNI7</accession>
<dbReference type="Proteomes" id="UP001633002">
    <property type="component" value="Unassembled WGS sequence"/>
</dbReference>
<evidence type="ECO:0000313" key="2">
    <source>
        <dbReference type="EMBL" id="KAL3679600.1"/>
    </source>
</evidence>
<comment type="caution">
    <text evidence="2">The sequence shown here is derived from an EMBL/GenBank/DDBJ whole genome shotgun (WGS) entry which is preliminary data.</text>
</comment>
<dbReference type="EMBL" id="JBJQOH010000007">
    <property type="protein sequence ID" value="KAL3679600.1"/>
    <property type="molecule type" value="Genomic_DNA"/>
</dbReference>
<evidence type="ECO:0008006" key="4">
    <source>
        <dbReference type="Google" id="ProtNLM"/>
    </source>
</evidence>